<evidence type="ECO:0000256" key="1">
    <source>
        <dbReference type="SAM" id="MobiDB-lite"/>
    </source>
</evidence>
<reference evidence="2 3" key="1">
    <citation type="submission" date="2024-04" db="EMBL/GenBank/DDBJ databases">
        <title>Phyllosticta paracitricarpa is synonymous to the EU quarantine fungus P. citricarpa based on phylogenomic analyses.</title>
        <authorList>
            <consortium name="Lawrence Berkeley National Laboratory"/>
            <person name="Van Ingen-Buijs V.A."/>
            <person name="Van Westerhoven A.C."/>
            <person name="Haridas S."/>
            <person name="Skiadas P."/>
            <person name="Martin F."/>
            <person name="Groenewald J.Z."/>
            <person name="Crous P.W."/>
            <person name="Seidl M.F."/>
        </authorList>
    </citation>
    <scope>NUCLEOTIDE SEQUENCE [LARGE SCALE GENOMIC DNA]</scope>
    <source>
        <strain evidence="2 3">CBS 122670</strain>
    </source>
</reference>
<evidence type="ECO:0000313" key="2">
    <source>
        <dbReference type="EMBL" id="KAK7548664.1"/>
    </source>
</evidence>
<keyword evidence="3" id="KW-1185">Reference proteome</keyword>
<protein>
    <submittedName>
        <fullName evidence="2">Uncharacterized protein</fullName>
    </submittedName>
</protein>
<organism evidence="2 3">
    <name type="scientific">Phyllosticta citricarpa</name>
    <dbReference type="NCBI Taxonomy" id="55181"/>
    <lineage>
        <taxon>Eukaryota</taxon>
        <taxon>Fungi</taxon>
        <taxon>Dikarya</taxon>
        <taxon>Ascomycota</taxon>
        <taxon>Pezizomycotina</taxon>
        <taxon>Dothideomycetes</taxon>
        <taxon>Dothideomycetes incertae sedis</taxon>
        <taxon>Botryosphaeriales</taxon>
        <taxon>Phyllostictaceae</taxon>
        <taxon>Phyllosticta</taxon>
    </lineage>
</organism>
<feature type="region of interest" description="Disordered" evidence="1">
    <location>
        <begin position="170"/>
        <end position="243"/>
    </location>
</feature>
<proteinExistence type="predicted"/>
<evidence type="ECO:0000313" key="3">
    <source>
        <dbReference type="Proteomes" id="UP001365128"/>
    </source>
</evidence>
<gene>
    <name evidence="2" type="ORF">IWX46DRAFT_579873</name>
</gene>
<dbReference type="EMBL" id="JBBPDW010000010">
    <property type="protein sequence ID" value="KAK7548664.1"/>
    <property type="molecule type" value="Genomic_DNA"/>
</dbReference>
<comment type="caution">
    <text evidence="2">The sequence shown here is derived from an EMBL/GenBank/DDBJ whole genome shotgun (WGS) entry which is preliminary data.</text>
</comment>
<name>A0ABR1MG98_9PEZI</name>
<feature type="compositionally biased region" description="Polar residues" evidence="1">
    <location>
        <begin position="1"/>
        <end position="29"/>
    </location>
</feature>
<feature type="region of interest" description="Disordered" evidence="1">
    <location>
        <begin position="1"/>
        <end position="63"/>
    </location>
</feature>
<sequence length="243" mass="26266">MSYWSQPQRNVPNHASSTTSPATRSNIASLQDLASVPGSGWSNQQAVASSRAHTFQNRRREPQSQVAFASVSLLPGPGAKASETWLHPFLPPIQTLPAASTGGLMRLGAVTDSAMHRPLPDTRRNTRALPLGNALYAIDKPPTHFWLGLHQSMPVARPNQPSGRCARVQKSPVKSSQGQISSSFVSNLDPRSDPAISRLRPPARPPARLPVCCEAPPSCHIPRPNRQMLSPSPRSELSKAPRP</sequence>
<accession>A0ABR1MG98</accession>
<feature type="compositionally biased region" description="Low complexity" evidence="1">
    <location>
        <begin position="171"/>
        <end position="186"/>
    </location>
</feature>
<dbReference type="Proteomes" id="UP001365128">
    <property type="component" value="Unassembled WGS sequence"/>
</dbReference>
<feature type="compositionally biased region" description="Polar residues" evidence="1">
    <location>
        <begin position="40"/>
        <end position="55"/>
    </location>
</feature>